<proteinExistence type="predicted"/>
<protein>
    <submittedName>
        <fullName evidence="4">Arfaptin domain/BAR domain/SH3 domain containing protein</fullName>
    </submittedName>
</protein>
<dbReference type="EMBL" id="JXTC01000049">
    <property type="protein sequence ID" value="PON94651.1"/>
    <property type="molecule type" value="Genomic_DNA"/>
</dbReference>
<dbReference type="Gene3D" id="1.20.1270.60">
    <property type="entry name" value="Arfaptin homology (AH) domain/BAR domain"/>
    <property type="match status" value="1"/>
</dbReference>
<dbReference type="AlphaFoldDB" id="A0A2P5FA31"/>
<organism evidence="4 5">
    <name type="scientific">Trema orientale</name>
    <name type="common">Charcoal tree</name>
    <name type="synonym">Celtis orientalis</name>
    <dbReference type="NCBI Taxonomy" id="63057"/>
    <lineage>
        <taxon>Eukaryota</taxon>
        <taxon>Viridiplantae</taxon>
        <taxon>Streptophyta</taxon>
        <taxon>Embryophyta</taxon>
        <taxon>Tracheophyta</taxon>
        <taxon>Spermatophyta</taxon>
        <taxon>Magnoliopsida</taxon>
        <taxon>eudicotyledons</taxon>
        <taxon>Gunneridae</taxon>
        <taxon>Pentapetalae</taxon>
        <taxon>rosids</taxon>
        <taxon>fabids</taxon>
        <taxon>Rosales</taxon>
        <taxon>Cannabaceae</taxon>
        <taxon>Trema</taxon>
    </lineage>
</organism>
<dbReference type="PANTHER" id="PTHR14167">
    <property type="entry name" value="SH3 DOMAIN-CONTAINING"/>
    <property type="match status" value="1"/>
</dbReference>
<dbReference type="InterPro" id="IPR001452">
    <property type="entry name" value="SH3_domain"/>
</dbReference>
<dbReference type="SUPFAM" id="SSF50044">
    <property type="entry name" value="SH3-domain"/>
    <property type="match status" value="1"/>
</dbReference>
<dbReference type="SMART" id="SM00326">
    <property type="entry name" value="SH3"/>
    <property type="match status" value="1"/>
</dbReference>
<dbReference type="Pfam" id="PF14604">
    <property type="entry name" value="SH3_9"/>
    <property type="match status" value="1"/>
</dbReference>
<name>A0A2P5FA31_TREOI</name>
<dbReference type="OrthoDB" id="6019202at2759"/>
<sequence length="393" mass="44224">MDAIRKQATKLREQVAKQQQPIGFGDGKMAFIMWNYGAVLRRLGSLSNDDALFDEAELTYDQQLQNLYNSTRAAKHFQRNIVRGVEGFISISSKQVEIVRKLAEDCCKYGDANQSIHAPLARASTYFGTSHNSIEKERETLLKILGDQVCQPLRAQINGAPLEDARHLLHRYDKLRQDVEGQVAEVLRRRSKSRGPSVSEESLIKLQSAEGRLDELKSSIMALGREAASAMLSVEDQQQKITFHALFTMVDAERSYHQHALAILERLHTEMTLEKQPQEFSSPPSVKIQDISSPPSVKLQEDVDEWLGRQDNKANGFDDHGHLNQDDTTFIAKVIHQFDAQADAELSLSINDYVVVRQVAPNGWSEGECKGKAGWFPSAYIHRQEKAPASKIL</sequence>
<comment type="caution">
    <text evidence="4">The sequence shown here is derived from an EMBL/GenBank/DDBJ whole genome shotgun (WGS) entry which is preliminary data.</text>
</comment>
<evidence type="ECO:0000256" key="1">
    <source>
        <dbReference type="ARBA" id="ARBA00022443"/>
    </source>
</evidence>
<dbReference type="Proteomes" id="UP000237000">
    <property type="component" value="Unassembled WGS sequence"/>
</dbReference>
<keyword evidence="5" id="KW-1185">Reference proteome</keyword>
<dbReference type="PROSITE" id="PS50002">
    <property type="entry name" value="SH3"/>
    <property type="match status" value="1"/>
</dbReference>
<evidence type="ECO:0000313" key="5">
    <source>
        <dbReference type="Proteomes" id="UP000237000"/>
    </source>
</evidence>
<dbReference type="STRING" id="63057.A0A2P5FA31"/>
<dbReference type="Gene3D" id="2.30.30.40">
    <property type="entry name" value="SH3 Domains"/>
    <property type="match status" value="1"/>
</dbReference>
<evidence type="ECO:0000259" key="3">
    <source>
        <dbReference type="PROSITE" id="PS50002"/>
    </source>
</evidence>
<feature type="domain" description="SH3" evidence="3">
    <location>
        <begin position="327"/>
        <end position="386"/>
    </location>
</feature>
<keyword evidence="1 2" id="KW-0728">SH3 domain</keyword>
<dbReference type="InterPro" id="IPR027267">
    <property type="entry name" value="AH/BAR_dom_sf"/>
</dbReference>
<dbReference type="InterPro" id="IPR050384">
    <property type="entry name" value="Endophilin_SH3RF"/>
</dbReference>
<dbReference type="SUPFAM" id="SSF103657">
    <property type="entry name" value="BAR/IMD domain-like"/>
    <property type="match status" value="1"/>
</dbReference>
<dbReference type="InterPro" id="IPR036028">
    <property type="entry name" value="SH3-like_dom_sf"/>
</dbReference>
<evidence type="ECO:0000256" key="2">
    <source>
        <dbReference type="PROSITE-ProRule" id="PRU00192"/>
    </source>
</evidence>
<dbReference type="InParanoid" id="A0A2P5FA31"/>
<reference evidence="5" key="1">
    <citation type="submission" date="2016-06" db="EMBL/GenBank/DDBJ databases">
        <title>Parallel loss of symbiosis genes in relatives of nitrogen-fixing non-legume Parasponia.</title>
        <authorList>
            <person name="Van Velzen R."/>
            <person name="Holmer R."/>
            <person name="Bu F."/>
            <person name="Rutten L."/>
            <person name="Van Zeijl A."/>
            <person name="Liu W."/>
            <person name="Santuari L."/>
            <person name="Cao Q."/>
            <person name="Sharma T."/>
            <person name="Shen D."/>
            <person name="Roswanjaya Y."/>
            <person name="Wardhani T."/>
            <person name="Kalhor M.S."/>
            <person name="Jansen J."/>
            <person name="Van den Hoogen J."/>
            <person name="Gungor B."/>
            <person name="Hartog M."/>
            <person name="Hontelez J."/>
            <person name="Verver J."/>
            <person name="Yang W.-C."/>
            <person name="Schijlen E."/>
            <person name="Repin R."/>
            <person name="Schilthuizen M."/>
            <person name="Schranz E."/>
            <person name="Heidstra R."/>
            <person name="Miyata K."/>
            <person name="Fedorova E."/>
            <person name="Kohlen W."/>
            <person name="Bisseling T."/>
            <person name="Smit S."/>
            <person name="Geurts R."/>
        </authorList>
    </citation>
    <scope>NUCLEOTIDE SEQUENCE [LARGE SCALE GENOMIC DNA]</scope>
    <source>
        <strain evidence="5">cv. RG33-2</strain>
    </source>
</reference>
<evidence type="ECO:0000313" key="4">
    <source>
        <dbReference type="EMBL" id="PON94651.1"/>
    </source>
</evidence>
<gene>
    <name evidence="4" type="ORF">TorRG33x02_094340</name>
</gene>
<dbReference type="PANTHER" id="PTHR14167:SF30">
    <property type="entry name" value="SH3 DOMAIN-CONTAINING PROTEIN 1"/>
    <property type="match status" value="1"/>
</dbReference>
<accession>A0A2P5FA31</accession>
<dbReference type="FunCoup" id="A0A2P5FA31">
    <property type="interactions" value="1462"/>
</dbReference>